<feature type="domain" description="Glycosyl transferase family 1" evidence="1">
    <location>
        <begin position="209"/>
        <end position="368"/>
    </location>
</feature>
<feature type="domain" description="Glycosyltransferase subfamily 4-like N-terminal" evidence="2">
    <location>
        <begin position="52"/>
        <end position="200"/>
    </location>
</feature>
<name>A0A2C6DKM2_9GAMM</name>
<dbReference type="Pfam" id="PF00534">
    <property type="entry name" value="Glycos_transf_1"/>
    <property type="match status" value="1"/>
</dbReference>
<dbReference type="AlphaFoldDB" id="A0A2C6DKM2"/>
<dbReference type="Gene3D" id="3.40.50.2000">
    <property type="entry name" value="Glycogen Phosphorylase B"/>
    <property type="match status" value="2"/>
</dbReference>
<protein>
    <recommendedName>
        <fullName evidence="5">Glycosyltransferase family 1 protein</fullName>
    </recommendedName>
</protein>
<proteinExistence type="predicted"/>
<dbReference type="SUPFAM" id="SSF53756">
    <property type="entry name" value="UDP-Glycosyltransferase/glycogen phosphorylase"/>
    <property type="match status" value="1"/>
</dbReference>
<dbReference type="PANTHER" id="PTHR45947">
    <property type="entry name" value="SULFOQUINOVOSYL TRANSFERASE SQD2"/>
    <property type="match status" value="1"/>
</dbReference>
<dbReference type="InterPro" id="IPR028098">
    <property type="entry name" value="Glyco_trans_4-like_N"/>
</dbReference>
<dbReference type="Pfam" id="PF13439">
    <property type="entry name" value="Glyco_transf_4"/>
    <property type="match status" value="1"/>
</dbReference>
<dbReference type="InterPro" id="IPR050194">
    <property type="entry name" value="Glycosyltransferase_grp1"/>
</dbReference>
<dbReference type="InterPro" id="IPR001296">
    <property type="entry name" value="Glyco_trans_1"/>
</dbReference>
<reference evidence="4" key="1">
    <citation type="submission" date="2017-09" db="EMBL/GenBank/DDBJ databases">
        <title>FDA dAtabase for Regulatory Grade micrObial Sequences (FDA-ARGOS): Supporting development and validation of Infectious Disease Dx tests.</title>
        <authorList>
            <person name="Minogue T."/>
            <person name="Wolcott M."/>
            <person name="Wasieloski L."/>
            <person name="Aguilar W."/>
            <person name="Moore D."/>
            <person name="Tallon L."/>
            <person name="Sadzewicz L."/>
            <person name="Ott S."/>
            <person name="Zhao X."/>
            <person name="Nagaraj S."/>
            <person name="Vavikolanu K."/>
            <person name="Aluvathingal J."/>
            <person name="Nadendla S."/>
            <person name="Sichtig H."/>
        </authorList>
    </citation>
    <scope>NUCLEOTIDE SEQUENCE [LARGE SCALE GENOMIC DNA]</scope>
    <source>
        <strain evidence="4">FDAARGOS_387</strain>
    </source>
</reference>
<dbReference type="EMBL" id="PDDX01000001">
    <property type="protein sequence ID" value="PHI28995.1"/>
    <property type="molecule type" value="Genomic_DNA"/>
</dbReference>
<dbReference type="GO" id="GO:0016757">
    <property type="term" value="F:glycosyltransferase activity"/>
    <property type="evidence" value="ECO:0007669"/>
    <property type="project" value="InterPro"/>
</dbReference>
<accession>A0A2C6DKM2</accession>
<evidence type="ECO:0000313" key="3">
    <source>
        <dbReference type="EMBL" id="PHI28995.1"/>
    </source>
</evidence>
<comment type="caution">
    <text evidence="3">The sequence shown here is derived from an EMBL/GenBank/DDBJ whole genome shotgun (WGS) entry which is preliminary data.</text>
</comment>
<organism evidence="3 4">
    <name type="scientific">Budvicia aquatica</name>
    <dbReference type="NCBI Taxonomy" id="82979"/>
    <lineage>
        <taxon>Bacteria</taxon>
        <taxon>Pseudomonadati</taxon>
        <taxon>Pseudomonadota</taxon>
        <taxon>Gammaproteobacteria</taxon>
        <taxon>Enterobacterales</taxon>
        <taxon>Budviciaceae</taxon>
        <taxon>Budvicia</taxon>
    </lineage>
</organism>
<dbReference type="Proteomes" id="UP000224974">
    <property type="component" value="Unassembled WGS sequence"/>
</dbReference>
<evidence type="ECO:0000259" key="1">
    <source>
        <dbReference type="Pfam" id="PF00534"/>
    </source>
</evidence>
<evidence type="ECO:0008006" key="5">
    <source>
        <dbReference type="Google" id="ProtNLM"/>
    </source>
</evidence>
<sequence>MICQTNWKLKAASAMVLAPSHQAISPTHRMRKMMNILYTNFHVAGGGGHDVYIRTLLKQSTHRTYVACPKSSYLYQSLMRDNVANVLALDFPGKLSQSVHLVTQLRRLLSIIEAHQIDIIHTNGSADNRLVSYARLLSRRPFKHVFTKHNGFPVRGSISQWRFLKANHAIIFVSQSIYQSIGFSVQSDKIVVIRNGVDTDYWRPPVTVIPSAQIRLVSIAGTSGYKGWHYLINALKLLPASVRSRFTVTIVGTLPDRATRLERCRGDWLAEQVTFTGFLAEPYSVLQAADIGFVLSDAVETISFACREMMSVGLPVIVSDFGGLPENITLGIDGWVTPVGDETALAALLHQISALSPTQLTQMKQQARCKAEREFGIESMIEQTHQVYAWVMSSTD</sequence>
<evidence type="ECO:0000259" key="2">
    <source>
        <dbReference type="Pfam" id="PF13439"/>
    </source>
</evidence>
<dbReference type="PANTHER" id="PTHR45947:SF3">
    <property type="entry name" value="SULFOQUINOVOSYL TRANSFERASE SQD2"/>
    <property type="match status" value="1"/>
</dbReference>
<keyword evidence="4" id="KW-1185">Reference proteome</keyword>
<gene>
    <name evidence="3" type="ORF">CRN84_06530</name>
</gene>
<dbReference type="CDD" id="cd03801">
    <property type="entry name" value="GT4_PimA-like"/>
    <property type="match status" value="1"/>
</dbReference>
<evidence type="ECO:0000313" key="4">
    <source>
        <dbReference type="Proteomes" id="UP000224974"/>
    </source>
</evidence>